<reference key="1">
    <citation type="journal article" date="2000" name="Nature">
        <title>Sequence and analysis of chromosome 1 of the plant Arabidopsis thaliana.</title>
        <authorList>
            <person name="Theologis A."/>
            <person name="Ecker J.R."/>
            <person name="Palm C.J."/>
            <person name="Federspiel N.A."/>
            <person name="Kaul S."/>
            <person name="White O."/>
            <person name="Alonso J."/>
            <person name="Altafi H."/>
            <person name="Araujo R."/>
            <person name="Bowman C.L."/>
            <person name="Brooks S.Y."/>
            <person name="Buehler E."/>
            <person name="Chan A."/>
            <person name="Chao Q."/>
            <person name="Chen H."/>
            <person name="Cheuk R.F."/>
            <person name="Chin C.W."/>
            <person name="Chung M.K."/>
            <person name="Conn L."/>
            <person name="Conway A.B."/>
            <person name="Conway A.R."/>
            <person name="Creasy T.H."/>
            <person name="Dewar K."/>
            <person name="Dunn P."/>
            <person name="Etgu P."/>
            <person name="Feldblyum T.V."/>
            <person name="Feng J."/>
            <person name="Fong B."/>
            <person name="Fujii C.Y."/>
            <person name="Gill J.E."/>
            <person name="Goldsmith A.D."/>
            <person name="Haas B."/>
            <person name="Hansen N.F."/>
            <person name="Hughes B."/>
            <person name="Huizar L."/>
            <person name="Hunter J.L."/>
            <person name="Jenkins J."/>
            <person name="Johnson-Hopson C."/>
            <person name="Khan S."/>
            <person name="Khaykin E."/>
            <person name="Kim C.J."/>
            <person name="Koo H.L."/>
            <person name="Kremenetskaia I."/>
            <person name="Kurtz D.B."/>
            <person name="Kwan A."/>
            <person name="Lam B."/>
            <person name="Langin-Hooper S."/>
            <person name="Lee A."/>
            <person name="Lee J.M."/>
            <person name="Lenz C.A."/>
            <person name="Li J.H."/>
            <person name="Li Y."/>
            <person name="Lin X."/>
            <person name="Liu S.X."/>
            <person name="Liu Z.A."/>
            <person name="Luros J.S."/>
            <person name="Maiti R."/>
            <person name="Marziali A."/>
            <person name="Militscher J."/>
            <person name="Miranda M."/>
            <person name="Nguyen M."/>
            <person name="Nierman W.C."/>
            <person name="Osborne B.I."/>
            <person name="Pai G."/>
            <person name="Peterson J."/>
            <person name="Pham P.K."/>
            <person name="Rizzo M."/>
            <person name="Rooney T."/>
            <person name="Rowley D."/>
            <person name="Sakano H."/>
            <person name="Salzberg S.L."/>
            <person name="Schwartz J.R."/>
            <person name="Shinn P."/>
            <person name="Southwick A.M."/>
            <person name="Sun H."/>
            <person name="Tallon L.J."/>
            <person name="Tambunga G."/>
            <person name="Toriumi M.J."/>
            <person name="Town C.D."/>
            <person name="Utterback T."/>
            <person name="Van Aken S."/>
            <person name="Vaysberg M."/>
            <person name="Vysotskaia V.S."/>
            <person name="Walker M."/>
            <person name="Wu D."/>
            <person name="Yu G."/>
            <person name="Fraser C.M."/>
            <person name="Venter J.C."/>
            <person name="Davis R.W."/>
        </authorList>
    </citation>
    <scope>NUCLEOTIDE SEQUENCE [LARGE SCALE GENOMIC DNA]</scope>
    <source>
        <strain>cv. Columbia</strain>
    </source>
</reference>
<dbReference type="InterPro" id="IPR027417">
    <property type="entry name" value="P-loop_NTPase"/>
</dbReference>
<feature type="binding site" evidence="12">
    <location>
        <position position="49"/>
    </location>
    <ligand>
        <name>Mg(2+)</name>
        <dbReference type="ChEBI" id="CHEBI:18420"/>
    </ligand>
</feature>
<dbReference type="PANTHER" id="PTHR11711">
    <property type="entry name" value="ADP RIBOSYLATION FACTOR-RELATED"/>
    <property type="match status" value="1"/>
</dbReference>
<dbReference type="GO" id="GO:0015031">
    <property type="term" value="P:protein transport"/>
    <property type="evidence" value="ECO:0007669"/>
    <property type="project" value="UniProtKB-KW"/>
</dbReference>
<evidence type="ECO:0000256" key="10">
    <source>
        <dbReference type="ARBA" id="ARBA00023288"/>
    </source>
</evidence>
<keyword evidence="12" id="KW-0460">Magnesium</keyword>
<evidence type="ECO:0000256" key="2">
    <source>
        <dbReference type="ARBA" id="ARBA00010290"/>
    </source>
</evidence>
<dbReference type="GO" id="GO:0005794">
    <property type="term" value="C:Golgi apparatus"/>
    <property type="evidence" value="ECO:0007669"/>
    <property type="project" value="UniProtKB-SubCell"/>
</dbReference>
<evidence type="ECO:0000256" key="5">
    <source>
        <dbReference type="ARBA" id="ARBA00022741"/>
    </source>
</evidence>
<dbReference type="EMBL" id="AC022521">
    <property type="protein sequence ID" value="AAG10642.1"/>
    <property type="molecule type" value="Genomic_DNA"/>
</dbReference>
<dbReference type="InterPro" id="IPR024156">
    <property type="entry name" value="Small_GTPase_ARF"/>
</dbReference>
<keyword evidence="4" id="KW-0519">Myristate</keyword>
<dbReference type="SUPFAM" id="SSF52540">
    <property type="entry name" value="P-loop containing nucleoside triphosphate hydrolases"/>
    <property type="match status" value="1"/>
</dbReference>
<dbReference type="Gene3D" id="3.40.50.300">
    <property type="entry name" value="P-loop containing nucleotide triphosphate hydrolases"/>
    <property type="match status" value="1"/>
</dbReference>
<name>Q9FWX3_ARATH</name>
<organism evidence="13">
    <name type="scientific">Arabidopsis thaliana</name>
    <name type="common">Mouse-ear cress</name>
    <dbReference type="NCBI Taxonomy" id="3702"/>
    <lineage>
        <taxon>Eukaryota</taxon>
        <taxon>Viridiplantae</taxon>
        <taxon>Streptophyta</taxon>
        <taxon>Embryophyta</taxon>
        <taxon>Tracheophyta</taxon>
        <taxon>Spermatophyta</taxon>
        <taxon>Magnoliopsida</taxon>
        <taxon>eudicotyledons</taxon>
        <taxon>Gunneridae</taxon>
        <taxon>Pentapetalae</taxon>
        <taxon>rosids</taxon>
        <taxon>malvids</taxon>
        <taxon>Brassicales</taxon>
        <taxon>Brassicaceae</taxon>
        <taxon>Camelineae</taxon>
        <taxon>Arabidopsis</taxon>
    </lineage>
</organism>
<evidence type="ECO:0000256" key="12">
    <source>
        <dbReference type="PIRSR" id="PIRSR606689-2"/>
    </source>
</evidence>
<keyword evidence="8" id="KW-0333">Golgi apparatus</keyword>
<evidence type="ECO:0000256" key="3">
    <source>
        <dbReference type="ARBA" id="ARBA00022448"/>
    </source>
</evidence>
<evidence type="ECO:0000256" key="7">
    <source>
        <dbReference type="ARBA" id="ARBA00022927"/>
    </source>
</evidence>
<comment type="subcellular location">
    <subcellularLocation>
        <location evidence="1">Golgi apparatus</location>
    </subcellularLocation>
</comment>
<evidence type="ECO:0000256" key="6">
    <source>
        <dbReference type="ARBA" id="ARBA00022892"/>
    </source>
</evidence>
<feature type="binding site" evidence="11">
    <location>
        <begin position="24"/>
        <end position="31"/>
    </location>
    <ligand>
        <name>GTP</name>
        <dbReference type="ChEBI" id="CHEBI:37565"/>
    </ligand>
</feature>
<dbReference type="SMART" id="SM00177">
    <property type="entry name" value="ARF"/>
    <property type="match status" value="1"/>
</dbReference>
<dbReference type="GO" id="GO:0016004">
    <property type="term" value="F:phospholipase activator activity"/>
    <property type="evidence" value="ECO:0007669"/>
    <property type="project" value="UniProtKB-ARBA"/>
</dbReference>
<dbReference type="Pfam" id="PF00025">
    <property type="entry name" value="Arf"/>
    <property type="match status" value="1"/>
</dbReference>
<keyword evidence="9 11" id="KW-0342">GTP-binding</keyword>
<keyword evidence="3" id="KW-0813">Transport</keyword>
<evidence type="ECO:0000256" key="11">
    <source>
        <dbReference type="PIRSR" id="PIRSR606689-1"/>
    </source>
</evidence>
<dbReference type="PROSITE" id="PS51417">
    <property type="entry name" value="ARF"/>
    <property type="match status" value="1"/>
</dbReference>
<dbReference type="InterPro" id="IPR006689">
    <property type="entry name" value="Small_GTPase_ARF/SAR"/>
</dbReference>
<protein>
    <submittedName>
        <fullName evidence="13">T14P4.20 protein</fullName>
    </submittedName>
</protein>
<proteinExistence type="inferred from homology"/>
<reference evidence="13" key="2">
    <citation type="submission" date="2000-09" db="EMBL/GenBank/DDBJ databases">
        <authorList>
            <person name="Federspiel N.A."/>
            <person name="Palm C.J."/>
            <person name="Conway A.B."/>
            <person name="Conn L."/>
            <person name="Hansen N.F."/>
            <person name="Altafi H."/>
            <person name="Nguyen M."/>
            <person name="Lam B."/>
            <person name="Southwick A."/>
            <person name="Miranda M."/>
            <person name="Brooks S."/>
            <person name="Buehler E."/>
            <person name="Chao Q."/>
            <person name="Chin C."/>
            <person name="Chiou J."/>
            <person name="Choi E."/>
            <person name="Gonzalez A."/>
            <person name="Howng B."/>
            <person name="Johnson-Hopson C."/>
            <person name="Khan S."/>
            <person name="Kim C."/>
            <person name="Koo T."/>
            <person name="Lee J.M."/>
            <person name="Lenz C."/>
            <person name="Liu A."/>
            <person name="Liu S."/>
            <person name="Mukharsky N."/>
            <person name="Pham P."/>
            <person name="Sakano H."/>
            <person name="Shinn P."/>
            <person name="Toriumi M."/>
            <person name="Vaysberg M."/>
            <person name="Yu G."/>
            <person name="Ecker J."/>
            <person name="Theologis A."/>
            <person name="Davis R.W."/>
        </authorList>
    </citation>
    <scope>NUCLEOTIDE SEQUENCE</scope>
</reference>
<evidence type="ECO:0000256" key="4">
    <source>
        <dbReference type="ARBA" id="ARBA00022707"/>
    </source>
</evidence>
<gene>
    <name evidence="13" type="primary">T14P4.20</name>
</gene>
<dbReference type="FunFam" id="3.40.50.300:FF:003500">
    <property type="entry name" value="ADP-ribosylation factor 1"/>
    <property type="match status" value="1"/>
</dbReference>
<dbReference type="GO" id="GO:0005525">
    <property type="term" value="F:GTP binding"/>
    <property type="evidence" value="ECO:0007669"/>
    <property type="project" value="UniProtKB-KW"/>
</dbReference>
<feature type="binding site" evidence="11">
    <location>
        <begin position="141"/>
        <end position="144"/>
    </location>
    <ligand>
        <name>GTP</name>
        <dbReference type="ChEBI" id="CHEBI:37565"/>
    </ligand>
</feature>
<comment type="similarity">
    <text evidence="2">Belongs to the small GTPase superfamily. Arf family.</text>
</comment>
<evidence type="ECO:0000256" key="1">
    <source>
        <dbReference type="ARBA" id="ARBA00004555"/>
    </source>
</evidence>
<keyword evidence="5 11" id="KW-0547">Nucleotide-binding</keyword>
<dbReference type="GO" id="GO:0016192">
    <property type="term" value="P:vesicle-mediated transport"/>
    <property type="evidence" value="ECO:0007669"/>
    <property type="project" value="UniProtKB-KW"/>
</dbReference>
<evidence type="ECO:0000256" key="8">
    <source>
        <dbReference type="ARBA" id="ARBA00023034"/>
    </source>
</evidence>
<keyword evidence="12" id="KW-0479">Metal-binding</keyword>
<evidence type="ECO:0000256" key="9">
    <source>
        <dbReference type="ARBA" id="ARBA00023134"/>
    </source>
</evidence>
<keyword evidence="6" id="KW-0931">ER-Golgi transport</keyword>
<evidence type="ECO:0000313" key="13">
    <source>
        <dbReference type="EMBL" id="AAG10642.1"/>
    </source>
</evidence>
<dbReference type="GO" id="GO:0003924">
    <property type="term" value="F:GTPase activity"/>
    <property type="evidence" value="ECO:0007669"/>
    <property type="project" value="InterPro"/>
</dbReference>
<dbReference type="AlphaFoldDB" id="Q9FWX3"/>
<keyword evidence="10" id="KW-0449">Lipoprotein</keyword>
<feature type="binding site" evidence="12">
    <location>
        <position position="31"/>
    </location>
    <ligand>
        <name>Mg(2+)</name>
        <dbReference type="ChEBI" id="CHEBI:18420"/>
    </ligand>
</feature>
<dbReference type="ExpressionAtlas" id="Q9FWX3">
    <property type="expression patterns" value="baseline and differential"/>
</dbReference>
<keyword evidence="7" id="KW-0653">Protein transport</keyword>
<sequence length="199" mass="21928">MGTTLGKPFAGFFHQEEARIVLFGLGGTGKSSIMHKFKTGETLTTTMPTVGKSLYHSLIECGKCKIQGFKLMLLGNGRPTMLHEIAGLVLVVDSTGRDQIEETKDFLNVVIDEVQRNLTSLNIEQIQGSVPDNAPVLVYGNKHEVPGAMSASEISNKLDLTSLRKKNWQRNWHVQSSCAFSGDGLHEGLDWLLKNAERM</sequence>
<dbReference type="PIR" id="H86154">
    <property type="entry name" value="H86154"/>
</dbReference>
<dbReference type="GO" id="GO:0046872">
    <property type="term" value="F:metal ion binding"/>
    <property type="evidence" value="ECO:0007669"/>
    <property type="project" value="UniProtKB-KW"/>
</dbReference>
<dbReference type="PRINTS" id="PR00449">
    <property type="entry name" value="RASTRNSFRMNG"/>
</dbReference>
<accession>Q9FWX3</accession>